<reference evidence="2 3" key="1">
    <citation type="submission" date="2023-12" db="EMBL/GenBank/DDBJ databases">
        <title>Description of Novel Strain Fulvimarina sp. 2208YS6-2-32 isolated from Uroteuthis (Photololigo) edulis.</title>
        <authorList>
            <person name="Park J.-S."/>
        </authorList>
    </citation>
    <scope>NUCLEOTIDE SEQUENCE [LARGE SCALE GENOMIC DNA]</scope>
    <source>
        <strain evidence="2 3">2208YS6-2-32</strain>
    </source>
</reference>
<sequence>MRKTYTHDGKTLTITEWSRLLSVSVPTLLYRLQSGFAPEDVFTSKKHSTWNAMKPKPAGSKIKQRHADKDSKRAEWHRQNVEREERLRQARTHHAEIEAEGKAIVARTLAALKQKRAYERARIMALEVKEIDFGSMTPKRARKPIDHAYQPTKDGIFTAFEKGAGAGESLVYRQKTGGVSFVQESHEMGFFPNHEAMN</sequence>
<feature type="compositionally biased region" description="Basic and acidic residues" evidence="1">
    <location>
        <begin position="65"/>
        <end position="80"/>
    </location>
</feature>
<feature type="region of interest" description="Disordered" evidence="1">
    <location>
        <begin position="48"/>
        <end position="80"/>
    </location>
</feature>
<accession>A0ABU5I8D7</accession>
<comment type="caution">
    <text evidence="2">The sequence shown here is derived from an EMBL/GenBank/DDBJ whole genome shotgun (WGS) entry which is preliminary data.</text>
</comment>
<evidence type="ECO:0000313" key="3">
    <source>
        <dbReference type="Proteomes" id="UP001294412"/>
    </source>
</evidence>
<organism evidence="2 3">
    <name type="scientific">Fulvimarina uroteuthidis</name>
    <dbReference type="NCBI Taxonomy" id="3098149"/>
    <lineage>
        <taxon>Bacteria</taxon>
        <taxon>Pseudomonadati</taxon>
        <taxon>Pseudomonadota</taxon>
        <taxon>Alphaproteobacteria</taxon>
        <taxon>Hyphomicrobiales</taxon>
        <taxon>Aurantimonadaceae</taxon>
        <taxon>Fulvimarina</taxon>
    </lineage>
</organism>
<dbReference type="Proteomes" id="UP001294412">
    <property type="component" value="Unassembled WGS sequence"/>
</dbReference>
<name>A0ABU5I8D7_9HYPH</name>
<keyword evidence="3" id="KW-1185">Reference proteome</keyword>
<evidence type="ECO:0000256" key="1">
    <source>
        <dbReference type="SAM" id="MobiDB-lite"/>
    </source>
</evidence>
<protein>
    <submittedName>
        <fullName evidence="2">Uncharacterized protein</fullName>
    </submittedName>
</protein>
<proteinExistence type="predicted"/>
<gene>
    <name evidence="2" type="ORF">U0C82_18745</name>
</gene>
<dbReference type="EMBL" id="JAXLPB010000014">
    <property type="protein sequence ID" value="MDY8111159.1"/>
    <property type="molecule type" value="Genomic_DNA"/>
</dbReference>
<dbReference type="RefSeq" id="WP_322189345.1">
    <property type="nucleotide sequence ID" value="NZ_JAXLPB010000014.1"/>
</dbReference>
<evidence type="ECO:0000313" key="2">
    <source>
        <dbReference type="EMBL" id="MDY8111159.1"/>
    </source>
</evidence>